<accession>A0A6S8DZG9</accession>
<sequence>MLLRIKDEDEPDERTRKYIVNALTWFRISLVVLLLFTTWYIFYIVFSITKETRIALIKSHLTISVVTHLYSWPPNFVFLHKKYRKDLNYDLVIKMYRFKLAGWSVLQFLEEVKRSMGPNFNFDRIVRDQIVTAARTMLMQVVGGFVFAPVGHALDFQVWKLLYAIGRALTSKYILPFITSFIVWVFVYQSVLDVNRKRYVDDRFRESNAEMLKTWKRETANNRLVDFSSSFMLIIEEMYSRQSLFRYE</sequence>
<feature type="transmembrane region" description="Helical" evidence="1">
    <location>
        <begin position="25"/>
        <end position="46"/>
    </location>
</feature>
<organism evidence="3">
    <name type="scientific">Aplanochytrium stocchinoi</name>
    <dbReference type="NCBI Taxonomy" id="215587"/>
    <lineage>
        <taxon>Eukaryota</taxon>
        <taxon>Sar</taxon>
        <taxon>Stramenopiles</taxon>
        <taxon>Bigyra</taxon>
        <taxon>Labyrinthulomycetes</taxon>
        <taxon>Thraustochytrida</taxon>
        <taxon>Thraustochytriidae</taxon>
        <taxon>Aplanochytrium</taxon>
    </lineage>
</organism>
<dbReference type="EMBL" id="HBIN01015804">
    <property type="protein sequence ID" value="CAE0441872.1"/>
    <property type="molecule type" value="Transcribed_RNA"/>
</dbReference>
<evidence type="ECO:0000256" key="1">
    <source>
        <dbReference type="SAM" id="Phobius"/>
    </source>
</evidence>
<dbReference type="EMBL" id="HBIN01015803">
    <property type="protein sequence ID" value="CAE0441871.1"/>
    <property type="molecule type" value="Transcribed_RNA"/>
</dbReference>
<gene>
    <name evidence="2" type="ORF">ASTO00021_LOCUS11988</name>
    <name evidence="3" type="ORF">ASTO00021_LOCUS11989</name>
</gene>
<protein>
    <submittedName>
        <fullName evidence="3">Uncharacterized protein</fullName>
    </submittedName>
</protein>
<proteinExistence type="predicted"/>
<feature type="transmembrane region" description="Helical" evidence="1">
    <location>
        <begin position="174"/>
        <end position="195"/>
    </location>
</feature>
<keyword evidence="1" id="KW-0472">Membrane</keyword>
<keyword evidence="1" id="KW-0812">Transmembrane</keyword>
<evidence type="ECO:0000313" key="3">
    <source>
        <dbReference type="EMBL" id="CAE0441872.1"/>
    </source>
</evidence>
<evidence type="ECO:0000313" key="2">
    <source>
        <dbReference type="EMBL" id="CAE0441871.1"/>
    </source>
</evidence>
<dbReference type="AlphaFoldDB" id="A0A6S8DZG9"/>
<name>A0A6S8DZG9_9STRA</name>
<reference evidence="3" key="1">
    <citation type="submission" date="2021-01" db="EMBL/GenBank/DDBJ databases">
        <authorList>
            <person name="Corre E."/>
            <person name="Pelletier E."/>
            <person name="Niang G."/>
            <person name="Scheremetjew M."/>
            <person name="Finn R."/>
            <person name="Kale V."/>
            <person name="Holt S."/>
            <person name="Cochrane G."/>
            <person name="Meng A."/>
            <person name="Brown T."/>
            <person name="Cohen L."/>
        </authorList>
    </citation>
    <scope>NUCLEOTIDE SEQUENCE</scope>
    <source>
        <strain evidence="3">GSBS06</strain>
    </source>
</reference>
<keyword evidence="1" id="KW-1133">Transmembrane helix</keyword>
<feature type="transmembrane region" description="Helical" evidence="1">
    <location>
        <begin position="137"/>
        <end position="154"/>
    </location>
</feature>